<gene>
    <name evidence="1" type="ORF">HYALB_00008273</name>
</gene>
<keyword evidence="2" id="KW-1185">Reference proteome</keyword>
<organism evidence="1 2">
    <name type="scientific">Hymenoscyphus albidus</name>
    <dbReference type="NCBI Taxonomy" id="595503"/>
    <lineage>
        <taxon>Eukaryota</taxon>
        <taxon>Fungi</taxon>
        <taxon>Dikarya</taxon>
        <taxon>Ascomycota</taxon>
        <taxon>Pezizomycotina</taxon>
        <taxon>Leotiomycetes</taxon>
        <taxon>Helotiales</taxon>
        <taxon>Helotiaceae</taxon>
        <taxon>Hymenoscyphus</taxon>
    </lineage>
</organism>
<name>A0A9N9LIR8_9HELO</name>
<sequence length="87" mass="9729">MISGFFGLIAQPRPPESYDGNRGGFGSCETTDQKFRIFQLDSNSAPVPIVRKLHRNGEWGTDPIDRVGIPRPNQKTEAIMHMQRSAT</sequence>
<reference evidence="1" key="1">
    <citation type="submission" date="2021-07" db="EMBL/GenBank/DDBJ databases">
        <authorList>
            <person name="Durling M."/>
        </authorList>
    </citation>
    <scope>NUCLEOTIDE SEQUENCE</scope>
</reference>
<proteinExistence type="predicted"/>
<evidence type="ECO:0000313" key="2">
    <source>
        <dbReference type="Proteomes" id="UP000701801"/>
    </source>
</evidence>
<accession>A0A9N9LIR8</accession>
<comment type="caution">
    <text evidence="1">The sequence shown here is derived from an EMBL/GenBank/DDBJ whole genome shotgun (WGS) entry which is preliminary data.</text>
</comment>
<evidence type="ECO:0000313" key="1">
    <source>
        <dbReference type="EMBL" id="CAG8973572.1"/>
    </source>
</evidence>
<dbReference type="Proteomes" id="UP000701801">
    <property type="component" value="Unassembled WGS sequence"/>
</dbReference>
<protein>
    <submittedName>
        <fullName evidence="1">Uncharacterized protein</fullName>
    </submittedName>
</protein>
<dbReference type="OrthoDB" id="10273193at2759"/>
<dbReference type="EMBL" id="CAJVRM010000074">
    <property type="protein sequence ID" value="CAG8973572.1"/>
    <property type="molecule type" value="Genomic_DNA"/>
</dbReference>
<dbReference type="AlphaFoldDB" id="A0A9N9LIR8"/>